<feature type="domain" description="HSF-type DNA-binding" evidence="9">
    <location>
        <begin position="157"/>
        <end position="275"/>
    </location>
</feature>
<evidence type="ECO:0000313" key="11">
    <source>
        <dbReference type="Proteomes" id="UP001333110"/>
    </source>
</evidence>
<feature type="region of interest" description="Disordered" evidence="8">
    <location>
        <begin position="1"/>
        <end position="20"/>
    </location>
</feature>
<evidence type="ECO:0000256" key="6">
    <source>
        <dbReference type="ARBA" id="ARBA00023242"/>
    </source>
</evidence>
<dbReference type="EMBL" id="JAUNZN010000023">
    <property type="protein sequence ID" value="KAK4808934.1"/>
    <property type="molecule type" value="Genomic_DNA"/>
</dbReference>
<feature type="compositionally biased region" description="Low complexity" evidence="8">
    <location>
        <begin position="360"/>
        <end position="373"/>
    </location>
</feature>
<reference evidence="10 11" key="1">
    <citation type="journal article" date="2023" name="J. Hered.">
        <title>Chromosome-level genome of the wood stork (Mycteria americana) provides insight into avian chromosome evolution.</title>
        <authorList>
            <person name="Flamio R. Jr."/>
            <person name="Ramstad K.M."/>
        </authorList>
    </citation>
    <scope>NUCLEOTIDE SEQUENCE [LARGE SCALE GENOMIC DNA]</scope>
    <source>
        <strain evidence="10">JAX WOST 10</strain>
    </source>
</reference>
<sequence length="393" mass="42562">MTEAALLNSQSGGYSTAEGDGRHAVMSLRCNTDVTVTLRTSQAAGTMALHPADQQDQAWLAGERAMAGSCSQAVKKVVKMEPPSPGTSWALDLQEPDWWAASTSPDHAEGDTGTSWGAATGPLAEEKAFQGLPDESWVPIMRYHFWEEISANTNQPSARSFLQKLWKIVSSHRFQSIWWGDDGNCVVIAEKLFRTEVLGRRGPLKIFETESMRGFVLQLNLHGFCKMEGDSLISASVEELQAIAAAGPALGKLLFYYNPFFKRDYPNLLRMVTPSAGERKTAPAPSPLGAKLKEDHPRRRRPEARPAVGDAEDENDPQTSATTGSTPPEPRADAAARTGSAGPSPPKRHRSHGPAGTQEAAPAPSMASPRRAPQTVPSRQPRDSPHFHPGSQI</sequence>
<comment type="similarity">
    <text evidence="2 7">Belongs to the HSF family.</text>
</comment>
<evidence type="ECO:0000313" key="10">
    <source>
        <dbReference type="EMBL" id="KAK4808934.1"/>
    </source>
</evidence>
<comment type="caution">
    <text evidence="10">The sequence shown here is derived from an EMBL/GenBank/DDBJ whole genome shotgun (WGS) entry which is preliminary data.</text>
</comment>
<evidence type="ECO:0000256" key="7">
    <source>
        <dbReference type="RuleBase" id="RU004020"/>
    </source>
</evidence>
<gene>
    <name evidence="10" type="ORF">QYF61_008214</name>
</gene>
<comment type="subcellular location">
    <subcellularLocation>
        <location evidence="1">Nucleus</location>
    </subcellularLocation>
</comment>
<dbReference type="InterPro" id="IPR036390">
    <property type="entry name" value="WH_DNA-bd_sf"/>
</dbReference>
<feature type="region of interest" description="Disordered" evidence="8">
    <location>
        <begin position="277"/>
        <end position="393"/>
    </location>
</feature>
<dbReference type="InterPro" id="IPR000232">
    <property type="entry name" value="HSF_DNA-bd"/>
</dbReference>
<evidence type="ECO:0000256" key="2">
    <source>
        <dbReference type="ARBA" id="ARBA00006403"/>
    </source>
</evidence>
<keyword evidence="4" id="KW-0238">DNA-binding</keyword>
<feature type="compositionally biased region" description="Polar residues" evidence="8">
    <location>
        <begin position="317"/>
        <end position="326"/>
    </location>
</feature>
<dbReference type="GO" id="GO:0043565">
    <property type="term" value="F:sequence-specific DNA binding"/>
    <property type="evidence" value="ECO:0007669"/>
    <property type="project" value="InterPro"/>
</dbReference>
<keyword evidence="11" id="KW-1185">Reference proteome</keyword>
<dbReference type="AlphaFoldDB" id="A0AAN7MMC2"/>
<dbReference type="Pfam" id="PF00447">
    <property type="entry name" value="HSF_DNA-bind"/>
    <property type="match status" value="1"/>
</dbReference>
<dbReference type="SUPFAM" id="SSF46785">
    <property type="entry name" value="Winged helix' DNA-binding domain"/>
    <property type="match status" value="1"/>
</dbReference>
<evidence type="ECO:0000256" key="8">
    <source>
        <dbReference type="SAM" id="MobiDB-lite"/>
    </source>
</evidence>
<dbReference type="FunFam" id="1.10.10.10:FF:000349">
    <property type="entry name" value="Heat shock transcription factor, Y-linked"/>
    <property type="match status" value="1"/>
</dbReference>
<evidence type="ECO:0000259" key="9">
    <source>
        <dbReference type="SMART" id="SM00415"/>
    </source>
</evidence>
<evidence type="ECO:0000256" key="5">
    <source>
        <dbReference type="ARBA" id="ARBA00023163"/>
    </source>
</evidence>
<dbReference type="InterPro" id="IPR036388">
    <property type="entry name" value="WH-like_DNA-bd_sf"/>
</dbReference>
<evidence type="ECO:0000256" key="4">
    <source>
        <dbReference type="ARBA" id="ARBA00023125"/>
    </source>
</evidence>
<protein>
    <recommendedName>
        <fullName evidence="9">HSF-type DNA-binding domain-containing protein</fullName>
    </recommendedName>
</protein>
<organism evidence="10 11">
    <name type="scientific">Mycteria americana</name>
    <name type="common">Wood stork</name>
    <dbReference type="NCBI Taxonomy" id="33587"/>
    <lineage>
        <taxon>Eukaryota</taxon>
        <taxon>Metazoa</taxon>
        <taxon>Chordata</taxon>
        <taxon>Craniata</taxon>
        <taxon>Vertebrata</taxon>
        <taxon>Euteleostomi</taxon>
        <taxon>Archelosauria</taxon>
        <taxon>Archosauria</taxon>
        <taxon>Dinosauria</taxon>
        <taxon>Saurischia</taxon>
        <taxon>Theropoda</taxon>
        <taxon>Coelurosauria</taxon>
        <taxon>Aves</taxon>
        <taxon>Neognathae</taxon>
        <taxon>Neoaves</taxon>
        <taxon>Aequornithes</taxon>
        <taxon>Ciconiiformes</taxon>
        <taxon>Ciconiidae</taxon>
        <taxon>Mycteria</taxon>
    </lineage>
</organism>
<dbReference type="PANTHER" id="PTHR10015">
    <property type="entry name" value="HEAT SHOCK TRANSCRIPTION FACTOR"/>
    <property type="match status" value="1"/>
</dbReference>
<dbReference type="GO" id="GO:0005634">
    <property type="term" value="C:nucleus"/>
    <property type="evidence" value="ECO:0007669"/>
    <property type="project" value="UniProtKB-SubCell"/>
</dbReference>
<evidence type="ECO:0000256" key="1">
    <source>
        <dbReference type="ARBA" id="ARBA00004123"/>
    </source>
</evidence>
<feature type="region of interest" description="Disordered" evidence="8">
    <location>
        <begin position="100"/>
        <end position="119"/>
    </location>
</feature>
<keyword evidence="5" id="KW-0804">Transcription</keyword>
<keyword evidence="3" id="KW-0805">Transcription regulation</keyword>
<dbReference type="Proteomes" id="UP001333110">
    <property type="component" value="Unassembled WGS sequence"/>
</dbReference>
<dbReference type="GO" id="GO:0003700">
    <property type="term" value="F:DNA-binding transcription factor activity"/>
    <property type="evidence" value="ECO:0007669"/>
    <property type="project" value="InterPro"/>
</dbReference>
<keyword evidence="6" id="KW-0539">Nucleus</keyword>
<evidence type="ECO:0000256" key="3">
    <source>
        <dbReference type="ARBA" id="ARBA00023015"/>
    </source>
</evidence>
<dbReference type="Gene3D" id="1.10.10.10">
    <property type="entry name" value="Winged helix-like DNA-binding domain superfamily/Winged helix DNA-binding domain"/>
    <property type="match status" value="1"/>
</dbReference>
<proteinExistence type="inferred from homology"/>
<dbReference type="PANTHER" id="PTHR10015:SF336">
    <property type="entry name" value="HEAT SHOCK TRANSCRIPTION FACTOR, Y-LINKED"/>
    <property type="match status" value="1"/>
</dbReference>
<accession>A0AAN7MMC2</accession>
<name>A0AAN7MMC2_MYCAM</name>
<dbReference type="SMART" id="SM00415">
    <property type="entry name" value="HSF"/>
    <property type="match status" value="1"/>
</dbReference>